<dbReference type="InterPro" id="IPR050828">
    <property type="entry name" value="C-type_lectin/matrix_domain"/>
</dbReference>
<proteinExistence type="predicted"/>
<keyword evidence="2" id="KW-0430">Lectin</keyword>
<evidence type="ECO:0000256" key="3">
    <source>
        <dbReference type="SAM" id="Phobius"/>
    </source>
</evidence>
<dbReference type="InterPro" id="IPR016186">
    <property type="entry name" value="C-type_lectin-like/link_sf"/>
</dbReference>
<sequence>MTNTAVSNQLAAKDAKKVETEKKKEDIKDTCKKYSACAFILAILLVANIVLIVLQVKIAQGARHYCPDNWIGSKDKCYYFSKEEKDWNSSRYNCTSQHADLAEIDTAEKMEFLMRFKCSWDHWIGQVKTEIQTGQSIDGTVFKNWDLATRNEICTYLNENGLATARCYTERKWICQKKIG</sequence>
<organism evidence="5 7">
    <name type="scientific">Vicugna pacos</name>
    <name type="common">Alpaca</name>
    <name type="synonym">Lama pacos</name>
    <dbReference type="NCBI Taxonomy" id="30538"/>
    <lineage>
        <taxon>Eukaryota</taxon>
        <taxon>Metazoa</taxon>
        <taxon>Chordata</taxon>
        <taxon>Craniata</taxon>
        <taxon>Vertebrata</taxon>
        <taxon>Euteleostomi</taxon>
        <taxon>Mammalia</taxon>
        <taxon>Eutheria</taxon>
        <taxon>Laurasiatheria</taxon>
        <taxon>Artiodactyla</taxon>
        <taxon>Tylopoda</taxon>
        <taxon>Camelidae</taxon>
        <taxon>Vicugna</taxon>
    </lineage>
</organism>
<name>A0ABM5CPB2_VICPA</name>
<dbReference type="InterPro" id="IPR033992">
    <property type="entry name" value="NKR-like_CTLD"/>
</dbReference>
<evidence type="ECO:0000313" key="7">
    <source>
        <dbReference type="RefSeq" id="XP_072810484.1"/>
    </source>
</evidence>
<dbReference type="RefSeq" id="XP_072810484.1">
    <property type="nucleotide sequence ID" value="XM_072954383.1"/>
</dbReference>
<dbReference type="PROSITE" id="PS50041">
    <property type="entry name" value="C_TYPE_LECTIN_2"/>
    <property type="match status" value="1"/>
</dbReference>
<accession>A0ABM5CPB2</accession>
<dbReference type="InterPro" id="IPR016187">
    <property type="entry name" value="CTDL_fold"/>
</dbReference>
<gene>
    <name evidence="6 7" type="primary">CLEC2B</name>
</gene>
<dbReference type="Gene3D" id="3.10.100.10">
    <property type="entry name" value="Mannose-Binding Protein A, subunit A"/>
    <property type="match status" value="1"/>
</dbReference>
<protein>
    <submittedName>
        <fullName evidence="6 7">C-type lectin domain family 2 member B</fullName>
    </submittedName>
</protein>
<dbReference type="CDD" id="cd03593">
    <property type="entry name" value="CLECT_NK_receptors_like"/>
    <property type="match status" value="1"/>
</dbReference>
<dbReference type="SUPFAM" id="SSF56436">
    <property type="entry name" value="C-type lectin-like"/>
    <property type="match status" value="1"/>
</dbReference>
<dbReference type="Proteomes" id="UP001652581">
    <property type="component" value="Chromosome 34"/>
</dbReference>
<reference evidence="6 7" key="1">
    <citation type="submission" date="2025-05" db="UniProtKB">
        <authorList>
            <consortium name="RefSeq"/>
        </authorList>
    </citation>
    <scope>IDENTIFICATION</scope>
</reference>
<keyword evidence="3" id="KW-0472">Membrane</keyword>
<feature type="domain" description="C-type lectin" evidence="4">
    <location>
        <begin position="73"/>
        <end position="176"/>
    </location>
</feature>
<dbReference type="PANTHER" id="PTHR45710:SF15">
    <property type="entry name" value="C-TYPE LECTIN DOMAIN FAMILY 2 MEMBER B"/>
    <property type="match status" value="1"/>
</dbReference>
<dbReference type="Pfam" id="PF00059">
    <property type="entry name" value="Lectin_C"/>
    <property type="match status" value="1"/>
</dbReference>
<evidence type="ECO:0000256" key="2">
    <source>
        <dbReference type="ARBA" id="ARBA00022734"/>
    </source>
</evidence>
<dbReference type="RefSeq" id="XP_072810483.1">
    <property type="nucleotide sequence ID" value="XM_072954382.1"/>
</dbReference>
<feature type="transmembrane region" description="Helical" evidence="3">
    <location>
        <begin position="34"/>
        <end position="54"/>
    </location>
</feature>
<evidence type="ECO:0000313" key="6">
    <source>
        <dbReference type="RefSeq" id="XP_072810483.1"/>
    </source>
</evidence>
<evidence type="ECO:0000259" key="4">
    <source>
        <dbReference type="PROSITE" id="PS50041"/>
    </source>
</evidence>
<dbReference type="SMART" id="SM00034">
    <property type="entry name" value="CLECT"/>
    <property type="match status" value="1"/>
</dbReference>
<dbReference type="GeneID" id="102542283"/>
<dbReference type="PANTHER" id="PTHR45710">
    <property type="entry name" value="C-TYPE LECTIN DOMAIN-CONTAINING PROTEIN 180"/>
    <property type="match status" value="1"/>
</dbReference>
<evidence type="ECO:0000256" key="1">
    <source>
        <dbReference type="ARBA" id="ARBA00004401"/>
    </source>
</evidence>
<comment type="subcellular location">
    <subcellularLocation>
        <location evidence="1">Cell membrane</location>
        <topology evidence="1">Single-pass type II membrane protein</topology>
    </subcellularLocation>
</comment>
<keyword evidence="3" id="KW-1133">Transmembrane helix</keyword>
<evidence type="ECO:0000313" key="5">
    <source>
        <dbReference type="Proteomes" id="UP001652581"/>
    </source>
</evidence>
<keyword evidence="3" id="KW-0812">Transmembrane</keyword>
<dbReference type="InterPro" id="IPR001304">
    <property type="entry name" value="C-type_lectin-like"/>
</dbReference>
<keyword evidence="5" id="KW-1185">Reference proteome</keyword>